<dbReference type="Gene3D" id="3.20.80.10">
    <property type="entry name" value="Regulatory factor, effector binding domain"/>
    <property type="match status" value="1"/>
</dbReference>
<dbReference type="InterPro" id="IPR011256">
    <property type="entry name" value="Reg_factor_effector_dom_sf"/>
</dbReference>
<feature type="domain" description="AraC effector-binding" evidence="1">
    <location>
        <begin position="7"/>
        <end position="157"/>
    </location>
</feature>
<organism evidence="2 3">
    <name type="scientific">Leucobacter viscericola</name>
    <dbReference type="NCBI Taxonomy" id="2714935"/>
    <lineage>
        <taxon>Bacteria</taxon>
        <taxon>Bacillati</taxon>
        <taxon>Actinomycetota</taxon>
        <taxon>Actinomycetes</taxon>
        <taxon>Micrococcales</taxon>
        <taxon>Microbacteriaceae</taxon>
        <taxon>Leucobacter</taxon>
    </lineage>
</organism>
<reference evidence="2 3" key="1">
    <citation type="submission" date="2020-03" db="EMBL/GenBank/DDBJ databases">
        <title>Leucobacter sp. nov., isolated from beetles.</title>
        <authorList>
            <person name="Hyun D.-W."/>
            <person name="Bae J.-W."/>
        </authorList>
    </citation>
    <scope>NUCLEOTIDE SEQUENCE [LARGE SCALE GENOMIC DNA]</scope>
    <source>
        <strain evidence="2 3">HDW9C</strain>
    </source>
</reference>
<keyword evidence="3" id="KW-1185">Reference proteome</keyword>
<dbReference type="InterPro" id="IPR010499">
    <property type="entry name" value="AraC_E-bd"/>
</dbReference>
<proteinExistence type="predicted"/>
<name>A0A6G7XBQ6_9MICO</name>
<protein>
    <submittedName>
        <fullName evidence="2">GyrI-like domain-containing protein</fullName>
    </submittedName>
</protein>
<dbReference type="SUPFAM" id="SSF55136">
    <property type="entry name" value="Probable bacterial effector-binding domain"/>
    <property type="match status" value="1"/>
</dbReference>
<sequence length="157" mass="16468">MADNAFPKPELKELPERHLAVVRETVTMEAIPGLYDRAFPLLFGALGAAGITPVAAPMGVIHGVPGDALDLSVAVPVAEPFAGAGEVAAETLPAAKVATLMMVGDYSRLAEAYGYLYGWLAENGLEAGDLAWEQYLTEPEPGGDPALNETLIGVHLR</sequence>
<evidence type="ECO:0000313" key="3">
    <source>
        <dbReference type="Proteomes" id="UP000502677"/>
    </source>
</evidence>
<dbReference type="RefSeq" id="WP_166287588.1">
    <property type="nucleotide sequence ID" value="NZ_CP049863.1"/>
</dbReference>
<dbReference type="SMART" id="SM00871">
    <property type="entry name" value="AraC_E_bind"/>
    <property type="match status" value="1"/>
</dbReference>
<dbReference type="KEGG" id="lvi:G7068_00915"/>
<dbReference type="Pfam" id="PF06445">
    <property type="entry name" value="GyrI-like"/>
    <property type="match status" value="1"/>
</dbReference>
<evidence type="ECO:0000313" key="2">
    <source>
        <dbReference type="EMBL" id="QIK61932.1"/>
    </source>
</evidence>
<dbReference type="EMBL" id="CP049863">
    <property type="protein sequence ID" value="QIK61932.1"/>
    <property type="molecule type" value="Genomic_DNA"/>
</dbReference>
<dbReference type="Proteomes" id="UP000502677">
    <property type="component" value="Chromosome"/>
</dbReference>
<dbReference type="InterPro" id="IPR029442">
    <property type="entry name" value="GyrI-like"/>
</dbReference>
<gene>
    <name evidence="2" type="ORF">G7068_00915</name>
</gene>
<accession>A0A6G7XBQ6</accession>
<dbReference type="AlphaFoldDB" id="A0A6G7XBQ6"/>
<evidence type="ECO:0000259" key="1">
    <source>
        <dbReference type="SMART" id="SM00871"/>
    </source>
</evidence>